<comment type="caution">
    <text evidence="3">The sequence shown here is derived from an EMBL/GenBank/DDBJ whole genome shotgun (WGS) entry which is preliminary data.</text>
</comment>
<evidence type="ECO:0000256" key="1">
    <source>
        <dbReference type="SAM" id="MobiDB-lite"/>
    </source>
</evidence>
<sequence length="176" mass="20161">MHRGPEATSFRAPKRCGGDERVGRDRNHYRFRTAWQIQAPPGRVYTVLERVERYPEWWPQVRRLSRTGEDSATLHIRSALPYELSVTLRPVRRDPAAGILQIHMSGDMDGWARWTIGPGSAAGTPVLFEQEVEVNKRLLRICAVPGRPLFIANHRLMMRSGLRGLRALLERGLDEE</sequence>
<evidence type="ECO:0000259" key="2">
    <source>
        <dbReference type="Pfam" id="PF03364"/>
    </source>
</evidence>
<dbReference type="SUPFAM" id="SSF55961">
    <property type="entry name" value="Bet v1-like"/>
    <property type="match status" value="1"/>
</dbReference>
<dbReference type="Gene3D" id="3.30.530.20">
    <property type="match status" value="1"/>
</dbReference>
<feature type="domain" description="Coenzyme Q-binding protein COQ10 START" evidence="2">
    <location>
        <begin position="37"/>
        <end position="142"/>
    </location>
</feature>
<keyword evidence="4" id="KW-1185">Reference proteome</keyword>
<dbReference type="EMBL" id="JAFFZM010000009">
    <property type="protein sequence ID" value="MBO8199865.1"/>
    <property type="molecule type" value="Genomic_DNA"/>
</dbReference>
<evidence type="ECO:0000313" key="4">
    <source>
        <dbReference type="Proteomes" id="UP000721954"/>
    </source>
</evidence>
<reference evidence="3 4" key="1">
    <citation type="submission" date="2021-02" db="EMBL/GenBank/DDBJ databases">
        <title>Streptomyces spirodelae sp. nov., isolated from duckweed.</title>
        <authorList>
            <person name="Saimee Y."/>
            <person name="Duangmal K."/>
        </authorList>
    </citation>
    <scope>NUCLEOTIDE SEQUENCE [LARGE SCALE GENOMIC DNA]</scope>
    <source>
        <strain evidence="3 4">DSM 42105</strain>
    </source>
</reference>
<dbReference type="InterPro" id="IPR023393">
    <property type="entry name" value="START-like_dom_sf"/>
</dbReference>
<name>A0ABS3XWT7_9ACTN</name>
<evidence type="ECO:0000313" key="3">
    <source>
        <dbReference type="EMBL" id="MBO8199865.1"/>
    </source>
</evidence>
<dbReference type="Pfam" id="PF03364">
    <property type="entry name" value="Polyketide_cyc"/>
    <property type="match status" value="1"/>
</dbReference>
<feature type="region of interest" description="Disordered" evidence="1">
    <location>
        <begin position="1"/>
        <end position="23"/>
    </location>
</feature>
<dbReference type="Proteomes" id="UP000721954">
    <property type="component" value="Unassembled WGS sequence"/>
</dbReference>
<gene>
    <name evidence="3" type="ORF">JW613_16420</name>
</gene>
<proteinExistence type="predicted"/>
<organism evidence="3 4">
    <name type="scientific">Streptomyces smyrnaeus</name>
    <dbReference type="NCBI Taxonomy" id="1387713"/>
    <lineage>
        <taxon>Bacteria</taxon>
        <taxon>Bacillati</taxon>
        <taxon>Actinomycetota</taxon>
        <taxon>Actinomycetes</taxon>
        <taxon>Kitasatosporales</taxon>
        <taxon>Streptomycetaceae</taxon>
        <taxon>Streptomyces</taxon>
    </lineage>
</organism>
<protein>
    <submittedName>
        <fullName evidence="3">SRPBCC family protein</fullName>
    </submittedName>
</protein>
<accession>A0ABS3XWT7</accession>
<dbReference type="InterPro" id="IPR005031">
    <property type="entry name" value="COQ10_START"/>
</dbReference>